<evidence type="ECO:0000313" key="1">
    <source>
        <dbReference type="EMBL" id="SDY87071.1"/>
    </source>
</evidence>
<dbReference type="EMBL" id="FNOY01000072">
    <property type="protein sequence ID" value="SDY87071.1"/>
    <property type="molecule type" value="Genomic_DNA"/>
</dbReference>
<keyword evidence="2" id="KW-1185">Reference proteome</keyword>
<sequence length="51" mass="5824">MVTTSNAAVRPPDVIQVLQLFMNDSLSRQVYWVAENCCSFLHKEPICLRQA</sequence>
<organism evidence="1 2">
    <name type="scientific">Nitrosomonas halophila</name>
    <dbReference type="NCBI Taxonomy" id="44576"/>
    <lineage>
        <taxon>Bacteria</taxon>
        <taxon>Pseudomonadati</taxon>
        <taxon>Pseudomonadota</taxon>
        <taxon>Betaproteobacteria</taxon>
        <taxon>Nitrosomonadales</taxon>
        <taxon>Nitrosomonadaceae</taxon>
        <taxon>Nitrosomonas</taxon>
    </lineage>
</organism>
<gene>
    <name evidence="1" type="ORF">SAMN05421881_10722</name>
</gene>
<dbReference type="Proteomes" id="UP000198640">
    <property type="component" value="Unassembled WGS sequence"/>
</dbReference>
<evidence type="ECO:0000313" key="2">
    <source>
        <dbReference type="Proteomes" id="UP000198640"/>
    </source>
</evidence>
<proteinExistence type="predicted"/>
<dbReference type="AlphaFoldDB" id="A0A1H3NDP1"/>
<protein>
    <submittedName>
        <fullName evidence="1">Uncharacterized protein</fullName>
    </submittedName>
</protein>
<reference evidence="1 2" key="1">
    <citation type="submission" date="2016-10" db="EMBL/GenBank/DDBJ databases">
        <authorList>
            <person name="de Groot N.N."/>
        </authorList>
    </citation>
    <scope>NUCLEOTIDE SEQUENCE [LARGE SCALE GENOMIC DNA]</scope>
    <source>
        <strain evidence="1 2">Nm1</strain>
    </source>
</reference>
<accession>A0A1H3NDP1</accession>
<name>A0A1H3NDP1_9PROT</name>